<name>A0ABT2SW37_9FIRM</name>
<comment type="caution">
    <text evidence="1">The sequence shown here is derived from an EMBL/GenBank/DDBJ whole genome shotgun (WGS) entry which is preliminary data.</text>
</comment>
<dbReference type="Pfam" id="PF05135">
    <property type="entry name" value="Phage_connect_1"/>
    <property type="match status" value="1"/>
</dbReference>
<keyword evidence="2" id="KW-1185">Reference proteome</keyword>
<reference evidence="1 2" key="1">
    <citation type="journal article" date="2021" name="ISME Commun">
        <title>Automated analysis of genomic sequences facilitates high-throughput and comprehensive description of bacteria.</title>
        <authorList>
            <person name="Hitch T.C.A."/>
        </authorList>
    </citation>
    <scope>NUCLEOTIDE SEQUENCE [LARGE SCALE GENOMIC DNA]</scope>
    <source>
        <strain evidence="1 2">H4_15</strain>
    </source>
</reference>
<dbReference type="EMBL" id="JAOQJR010000008">
    <property type="protein sequence ID" value="MCU6738755.1"/>
    <property type="molecule type" value="Genomic_DNA"/>
</dbReference>
<dbReference type="InterPro" id="IPR021146">
    <property type="entry name" value="Phage_gp6-like_head-tail"/>
</dbReference>
<dbReference type="Proteomes" id="UP001208364">
    <property type="component" value="Unassembled WGS sequence"/>
</dbReference>
<dbReference type="RefSeq" id="WP_267309876.1">
    <property type="nucleotide sequence ID" value="NZ_JAOQJR010000008.1"/>
</dbReference>
<proteinExistence type="predicted"/>
<gene>
    <name evidence="1" type="ORF">OCV55_08670</name>
</gene>
<evidence type="ECO:0000313" key="2">
    <source>
        <dbReference type="Proteomes" id="UP001208364"/>
    </source>
</evidence>
<evidence type="ECO:0000313" key="1">
    <source>
        <dbReference type="EMBL" id="MCU6738755.1"/>
    </source>
</evidence>
<organism evidence="1 2">
    <name type="scientific">[Clostridium] ammoniilyticum</name>
    <dbReference type="NCBI Taxonomy" id="2981784"/>
    <lineage>
        <taxon>Bacteria</taxon>
        <taxon>Bacillati</taxon>
        <taxon>Bacillota</taxon>
        <taxon>Erysipelotrichia</taxon>
        <taxon>Erysipelotrichales</taxon>
        <taxon>Coprobacillaceae</taxon>
        <taxon>Faecalibacillus</taxon>
    </lineage>
</organism>
<protein>
    <submittedName>
        <fullName evidence="1">Phage head-tail connector protein</fullName>
    </submittedName>
</protein>
<sequence>MLLLSKMDNLLEEFKNLTGETDDTLVSSFILNSKRTVLSKTNRSELIDDLYPFVLKLAIARYNKQGNEGLASYNEGGESESYLTEDAILSGITNYRLSPYARRLQDEKKKSQDVSTE</sequence>
<accession>A0ABT2SW37</accession>